<dbReference type="EMBL" id="CATOUU010000042">
    <property type="protein sequence ID" value="CAI9913983.1"/>
    <property type="molecule type" value="Genomic_DNA"/>
</dbReference>
<evidence type="ECO:0000259" key="8">
    <source>
        <dbReference type="PROSITE" id="PS50071"/>
    </source>
</evidence>
<dbReference type="PROSITE" id="PS50071">
    <property type="entry name" value="HOMEOBOX_2"/>
    <property type="match status" value="1"/>
</dbReference>
<accession>A0AA86NSH5</accession>
<reference evidence="10" key="1">
    <citation type="submission" date="2023-06" db="EMBL/GenBank/DDBJ databases">
        <authorList>
            <person name="Kurt Z."/>
        </authorList>
    </citation>
    <scope>NUCLEOTIDE SEQUENCE</scope>
</reference>
<gene>
    <name evidence="10" type="ORF">HINF_LOCUS12291</name>
    <name evidence="9" type="ORF">HINF_LOCUS1628</name>
    <name evidence="11" type="ORF">HINF_LOCUS22998</name>
    <name evidence="12" type="ORF">HINF_LOCUS75676</name>
</gene>
<dbReference type="Proteomes" id="UP001642409">
    <property type="component" value="Unassembled WGS sequence"/>
</dbReference>
<evidence type="ECO:0000256" key="2">
    <source>
        <dbReference type="ARBA" id="ARBA00023125"/>
    </source>
</evidence>
<evidence type="ECO:0000256" key="3">
    <source>
        <dbReference type="ARBA" id="ARBA00023155"/>
    </source>
</evidence>
<dbReference type="GO" id="GO:0000977">
    <property type="term" value="F:RNA polymerase II transcription regulatory region sequence-specific DNA binding"/>
    <property type="evidence" value="ECO:0007669"/>
    <property type="project" value="TreeGrafter"/>
</dbReference>
<keyword evidence="3 5" id="KW-0371">Homeobox</keyword>
<proteinExistence type="predicted"/>
<dbReference type="InterPro" id="IPR001356">
    <property type="entry name" value="HD"/>
</dbReference>
<keyword evidence="13" id="KW-1185">Reference proteome</keyword>
<organism evidence="10">
    <name type="scientific">Hexamita inflata</name>
    <dbReference type="NCBI Taxonomy" id="28002"/>
    <lineage>
        <taxon>Eukaryota</taxon>
        <taxon>Metamonada</taxon>
        <taxon>Diplomonadida</taxon>
        <taxon>Hexamitidae</taxon>
        <taxon>Hexamitinae</taxon>
        <taxon>Hexamita</taxon>
    </lineage>
</organism>
<dbReference type="AlphaFoldDB" id="A0AA86NSH5"/>
<dbReference type="SUPFAM" id="SSF46689">
    <property type="entry name" value="Homeodomain-like"/>
    <property type="match status" value="1"/>
</dbReference>
<evidence type="ECO:0000313" key="13">
    <source>
        <dbReference type="Proteomes" id="UP001642409"/>
    </source>
</evidence>
<feature type="DNA-binding region" description="Homeobox" evidence="5">
    <location>
        <begin position="52"/>
        <end position="111"/>
    </location>
</feature>
<evidence type="ECO:0000313" key="9">
    <source>
        <dbReference type="EMBL" id="CAI9913983.1"/>
    </source>
</evidence>
<dbReference type="InterPro" id="IPR050453">
    <property type="entry name" value="LIM_Homeobox_TF"/>
</dbReference>
<evidence type="ECO:0000256" key="4">
    <source>
        <dbReference type="ARBA" id="ARBA00023242"/>
    </source>
</evidence>
<reference evidence="11 13" key="2">
    <citation type="submission" date="2024-07" db="EMBL/GenBank/DDBJ databases">
        <authorList>
            <person name="Akdeniz Z."/>
        </authorList>
    </citation>
    <scope>NUCLEOTIDE SEQUENCE [LARGE SCALE GENOMIC DNA]</scope>
</reference>
<comment type="subcellular location">
    <subcellularLocation>
        <location evidence="1 5 6">Nucleus</location>
    </subcellularLocation>
</comment>
<evidence type="ECO:0000256" key="1">
    <source>
        <dbReference type="ARBA" id="ARBA00004123"/>
    </source>
</evidence>
<keyword evidence="4 5" id="KW-0539">Nucleus</keyword>
<evidence type="ECO:0000313" key="11">
    <source>
        <dbReference type="EMBL" id="CAL6011808.1"/>
    </source>
</evidence>
<evidence type="ECO:0000313" key="12">
    <source>
        <dbReference type="EMBL" id="CAL6109927.1"/>
    </source>
</evidence>
<dbReference type="SMART" id="SM00389">
    <property type="entry name" value="HOX"/>
    <property type="match status" value="1"/>
</dbReference>
<dbReference type="Gene3D" id="1.10.10.60">
    <property type="entry name" value="Homeodomain-like"/>
    <property type="match status" value="1"/>
</dbReference>
<dbReference type="InterPro" id="IPR009057">
    <property type="entry name" value="Homeodomain-like_sf"/>
</dbReference>
<feature type="region of interest" description="Disordered" evidence="7">
    <location>
        <begin position="110"/>
        <end position="130"/>
    </location>
</feature>
<name>A0AA86NSH5_9EUKA</name>
<dbReference type="CDD" id="cd00086">
    <property type="entry name" value="homeodomain"/>
    <property type="match status" value="1"/>
</dbReference>
<evidence type="ECO:0000313" key="10">
    <source>
        <dbReference type="EMBL" id="CAI9924646.1"/>
    </source>
</evidence>
<evidence type="ECO:0000256" key="6">
    <source>
        <dbReference type="RuleBase" id="RU000682"/>
    </source>
</evidence>
<feature type="compositionally biased region" description="Polar residues" evidence="7">
    <location>
        <begin position="113"/>
        <end position="127"/>
    </location>
</feature>
<comment type="caution">
    <text evidence="10">The sequence shown here is derived from an EMBL/GenBank/DDBJ whole genome shotgun (WGS) entry which is preliminary data.</text>
</comment>
<evidence type="ECO:0000256" key="5">
    <source>
        <dbReference type="PROSITE-ProRule" id="PRU00108"/>
    </source>
</evidence>
<dbReference type="PANTHER" id="PTHR24208">
    <property type="entry name" value="LIM/HOMEOBOX PROTEIN LHX"/>
    <property type="match status" value="1"/>
</dbReference>
<sequence>MYQIPIVRTEKNNQSNLFHVTLTSEGVRRLQQLLQDPTCTVLDNQQNSANQKVSATPRFTQIQVNALQSMFIHNPHPTAEMLRDLSCTTGLTESQIRVWFCNHRSRHLHKHASQGSNDSSQVASESSDFAKEQSLVNILAQLVSGRE</sequence>
<dbReference type="EMBL" id="CAXDID020000065">
    <property type="protein sequence ID" value="CAL6011808.1"/>
    <property type="molecule type" value="Genomic_DNA"/>
</dbReference>
<dbReference type="PANTHER" id="PTHR24208:SF166">
    <property type="entry name" value="LIM HOMEOBOX TRANSCRIPTION FACTOR 1 ALPHA, ISOFORM B"/>
    <property type="match status" value="1"/>
</dbReference>
<protein>
    <submittedName>
        <fullName evidence="10">Homeobox domain-containing protein</fullName>
    </submittedName>
    <submittedName>
        <fullName evidence="11">Homeobox_domain-containing protein</fullName>
    </submittedName>
</protein>
<dbReference type="GO" id="GO:0000981">
    <property type="term" value="F:DNA-binding transcription factor activity, RNA polymerase II-specific"/>
    <property type="evidence" value="ECO:0007669"/>
    <property type="project" value="TreeGrafter"/>
</dbReference>
<feature type="domain" description="Homeobox" evidence="8">
    <location>
        <begin position="50"/>
        <end position="110"/>
    </location>
</feature>
<dbReference type="EMBL" id="CATOUU010000318">
    <property type="protein sequence ID" value="CAI9924646.1"/>
    <property type="molecule type" value="Genomic_DNA"/>
</dbReference>
<dbReference type="GO" id="GO:0005634">
    <property type="term" value="C:nucleus"/>
    <property type="evidence" value="ECO:0007669"/>
    <property type="project" value="UniProtKB-SubCell"/>
</dbReference>
<dbReference type="Pfam" id="PF00046">
    <property type="entry name" value="Homeodomain"/>
    <property type="match status" value="1"/>
</dbReference>
<evidence type="ECO:0000256" key="7">
    <source>
        <dbReference type="SAM" id="MobiDB-lite"/>
    </source>
</evidence>
<keyword evidence="2 5" id="KW-0238">DNA-binding</keyword>
<dbReference type="EMBL" id="CAXDID020000678">
    <property type="protein sequence ID" value="CAL6109927.1"/>
    <property type="molecule type" value="Genomic_DNA"/>
</dbReference>